<comment type="function">
    <text evidence="1 11">E2 component of the 2-oxoglutarate dehydrogenase (OGDH) complex which catalyzes the second step in the conversion of 2-oxoglutarate to succinyl-CoA and CO(2).</text>
</comment>
<evidence type="ECO:0000256" key="2">
    <source>
        <dbReference type="ARBA" id="ARBA00005145"/>
    </source>
</evidence>
<evidence type="ECO:0000259" key="14">
    <source>
        <dbReference type="PROSITE" id="PS51826"/>
    </source>
</evidence>
<dbReference type="CDD" id="cd06849">
    <property type="entry name" value="lipoyl_domain"/>
    <property type="match status" value="1"/>
</dbReference>
<dbReference type="GO" id="GO:0005829">
    <property type="term" value="C:cytosol"/>
    <property type="evidence" value="ECO:0007669"/>
    <property type="project" value="TreeGrafter"/>
</dbReference>
<dbReference type="Proteomes" id="UP000017881">
    <property type="component" value="Chromosome"/>
</dbReference>
<dbReference type="eggNOG" id="COG0508">
    <property type="taxonomic scope" value="Bacteria"/>
</dbReference>
<dbReference type="InterPro" id="IPR011053">
    <property type="entry name" value="Single_hybrid_motif"/>
</dbReference>
<evidence type="ECO:0000256" key="5">
    <source>
        <dbReference type="ARBA" id="ARBA00019511"/>
    </source>
</evidence>
<evidence type="ECO:0000256" key="3">
    <source>
        <dbReference type="ARBA" id="ARBA00007317"/>
    </source>
</evidence>
<dbReference type="PROSITE" id="PS51826">
    <property type="entry name" value="PSBD"/>
    <property type="match status" value="1"/>
</dbReference>
<dbReference type="AlphaFoldDB" id="R4VHS7"/>
<dbReference type="FunFam" id="3.30.559.10:FF:000007">
    <property type="entry name" value="Dihydrolipoamide acetyltransferase component of pyruvate dehydrogenase complex"/>
    <property type="match status" value="1"/>
</dbReference>
<dbReference type="NCBIfam" id="TIGR01347">
    <property type="entry name" value="sucB"/>
    <property type="match status" value="1"/>
</dbReference>
<dbReference type="GO" id="GO:0004149">
    <property type="term" value="F:dihydrolipoyllysine-residue succinyltransferase activity"/>
    <property type="evidence" value="ECO:0007669"/>
    <property type="project" value="UniProtKB-UniRule"/>
</dbReference>
<dbReference type="GO" id="GO:0033512">
    <property type="term" value="P:L-lysine catabolic process to acetyl-CoA via saccharopine"/>
    <property type="evidence" value="ECO:0007669"/>
    <property type="project" value="UniProtKB-UniRule"/>
</dbReference>
<comment type="similarity">
    <text evidence="3 11">Belongs to the 2-oxoacid dehydrogenase family.</text>
</comment>
<feature type="compositionally biased region" description="Low complexity" evidence="12">
    <location>
        <begin position="163"/>
        <end position="202"/>
    </location>
</feature>
<evidence type="ECO:0000256" key="10">
    <source>
        <dbReference type="ARBA" id="ARBA00052761"/>
    </source>
</evidence>
<dbReference type="InterPro" id="IPR023213">
    <property type="entry name" value="CAT-like_dom_sf"/>
</dbReference>
<evidence type="ECO:0000256" key="7">
    <source>
        <dbReference type="ARBA" id="ARBA00022679"/>
    </source>
</evidence>
<dbReference type="InterPro" id="IPR003016">
    <property type="entry name" value="2-oxoA_DH_lipoyl-BS"/>
</dbReference>
<dbReference type="Pfam" id="PF00364">
    <property type="entry name" value="Biotin_lipoyl"/>
    <property type="match status" value="1"/>
</dbReference>
<dbReference type="NCBIfam" id="NF004309">
    <property type="entry name" value="PRK05704.1"/>
    <property type="match status" value="1"/>
</dbReference>
<evidence type="ECO:0000259" key="13">
    <source>
        <dbReference type="PROSITE" id="PS50968"/>
    </source>
</evidence>
<keyword evidence="9 11" id="KW-0012">Acyltransferase</keyword>
<dbReference type="KEGG" id="ssal:SPISAL_00380"/>
<feature type="domain" description="Peripheral subunit-binding (PSBD)" evidence="14">
    <location>
        <begin position="123"/>
        <end position="160"/>
    </location>
</feature>
<keyword evidence="8 11" id="KW-0450">Lipoyl</keyword>
<feature type="compositionally biased region" description="Low complexity" evidence="12">
    <location>
        <begin position="93"/>
        <end position="120"/>
    </location>
</feature>
<dbReference type="RefSeq" id="WP_016352484.1">
    <property type="nucleotide sequence ID" value="NC_021291.1"/>
</dbReference>
<dbReference type="GO" id="GO:0045252">
    <property type="term" value="C:oxoglutarate dehydrogenase complex"/>
    <property type="evidence" value="ECO:0007669"/>
    <property type="project" value="UniProtKB-UniRule"/>
</dbReference>
<dbReference type="EC" id="2.3.1.61" evidence="4 11"/>
<gene>
    <name evidence="15" type="ORF">SPISAL_00380</name>
</gene>
<dbReference type="EMBL" id="CP005963">
    <property type="protein sequence ID" value="AGM40177.1"/>
    <property type="molecule type" value="Genomic_DNA"/>
</dbReference>
<evidence type="ECO:0000256" key="11">
    <source>
        <dbReference type="RuleBase" id="RU361138"/>
    </source>
</evidence>
<dbReference type="Gene3D" id="2.40.50.100">
    <property type="match status" value="1"/>
</dbReference>
<evidence type="ECO:0000256" key="8">
    <source>
        <dbReference type="ARBA" id="ARBA00022823"/>
    </source>
</evidence>
<dbReference type="GO" id="GO:0006099">
    <property type="term" value="P:tricarboxylic acid cycle"/>
    <property type="evidence" value="ECO:0007669"/>
    <property type="project" value="UniProtKB-UniRule"/>
</dbReference>
<dbReference type="SUPFAM" id="SSF52777">
    <property type="entry name" value="CoA-dependent acyltransferases"/>
    <property type="match status" value="1"/>
</dbReference>
<dbReference type="HOGENOM" id="CLU_016733_0_0_6"/>
<dbReference type="PROSITE" id="PS00189">
    <property type="entry name" value="LIPOYL"/>
    <property type="match status" value="1"/>
</dbReference>
<evidence type="ECO:0000256" key="1">
    <source>
        <dbReference type="ARBA" id="ARBA00004052"/>
    </source>
</evidence>
<dbReference type="SUPFAM" id="SSF47005">
    <property type="entry name" value="Peripheral subunit-binding domain of 2-oxo acid dehydrogenase complex"/>
    <property type="match status" value="1"/>
</dbReference>
<feature type="domain" description="Lipoyl-binding" evidence="13">
    <location>
        <begin position="2"/>
        <end position="77"/>
    </location>
</feature>
<feature type="region of interest" description="Disordered" evidence="12">
    <location>
        <begin position="93"/>
        <end position="125"/>
    </location>
</feature>
<accession>R4VHS7</accession>
<comment type="catalytic activity">
    <reaction evidence="10 11">
        <text>N(6)-[(R)-dihydrolipoyl]-L-lysyl-[protein] + succinyl-CoA = N(6)-[(R)-S(8)-succinyldihydrolipoyl]-L-lysyl-[protein] + CoA</text>
        <dbReference type="Rhea" id="RHEA:15213"/>
        <dbReference type="Rhea" id="RHEA-COMP:10475"/>
        <dbReference type="Rhea" id="RHEA-COMP:20092"/>
        <dbReference type="ChEBI" id="CHEBI:57287"/>
        <dbReference type="ChEBI" id="CHEBI:57292"/>
        <dbReference type="ChEBI" id="CHEBI:83100"/>
        <dbReference type="ChEBI" id="CHEBI:83120"/>
        <dbReference type="EC" id="2.3.1.61"/>
    </reaction>
</comment>
<dbReference type="PANTHER" id="PTHR43416">
    <property type="entry name" value="DIHYDROLIPOYLLYSINE-RESIDUE SUCCINYLTRANSFERASE COMPONENT OF 2-OXOGLUTARATE DEHYDROGENASE COMPLEX, MITOCHONDRIAL-RELATED"/>
    <property type="match status" value="1"/>
</dbReference>
<keyword evidence="7 11" id="KW-0808">Transferase</keyword>
<dbReference type="InterPro" id="IPR001078">
    <property type="entry name" value="2-oxoacid_DH_actylTfrase"/>
</dbReference>
<dbReference type="UniPathway" id="UPA00868">
    <property type="reaction ID" value="UER00840"/>
</dbReference>
<sequence length="436" mass="45785">MSTEVKVPALPESVSEATVVTWHKQAGESVERDENLVDLETDKVVLEVPAPEDGVLGEILKAEGETVTAGEVVAMLTEGGGAASSGASAPAAAAESAPASPPAEAAAPAADAAPAPASGELPPLSPAVRHLVDEHGLDARQIPATGRNGRILKEDVLRFMEQGGSAASTAPAPAAPAPASAPAGASAAPPSGAQAPAASAPAGDREERRVPMTRLRQRIAERLVEAQQTAAMLTTFNEVDMQPVMDLRARHKDQFQKTHDTKLGFMSFFVKAAVEALKRFPSVNASIDGTDILYHGYYDIGIAVSTERGLMVPVLRDADQRSFAEIEAAIADFGQRAQAGKIEIDELTGGTFTITNGGIFGSLVSTPILNPPQSGILGMHKIQERPVAENGQVVIKPLMYLAHSYDHRIIDGKEAVQFLVTIKDMLEDPARLLLEV</sequence>
<protein>
    <recommendedName>
        <fullName evidence="5 11">Dihydrolipoyllysine-residue succinyltransferase component of 2-oxoglutarate dehydrogenase complex</fullName>
        <ecNumber evidence="4 11">2.3.1.61</ecNumber>
    </recommendedName>
    <alternativeName>
        <fullName evidence="11">2-oxoglutarate dehydrogenase complex component E2</fullName>
    </alternativeName>
</protein>
<keyword evidence="6 11" id="KW-0816">Tricarboxylic acid cycle</keyword>
<dbReference type="Gene3D" id="3.30.559.10">
    <property type="entry name" value="Chloramphenicol acetyltransferase-like domain"/>
    <property type="match status" value="1"/>
</dbReference>
<evidence type="ECO:0000313" key="16">
    <source>
        <dbReference type="Proteomes" id="UP000017881"/>
    </source>
</evidence>
<evidence type="ECO:0000256" key="12">
    <source>
        <dbReference type="SAM" id="MobiDB-lite"/>
    </source>
</evidence>
<dbReference type="InterPro" id="IPR000089">
    <property type="entry name" value="Biotin_lipoyl"/>
</dbReference>
<dbReference type="SUPFAM" id="SSF51230">
    <property type="entry name" value="Single hybrid motif"/>
    <property type="match status" value="1"/>
</dbReference>
<dbReference type="PANTHER" id="PTHR43416:SF5">
    <property type="entry name" value="DIHYDROLIPOYLLYSINE-RESIDUE SUCCINYLTRANSFERASE COMPONENT OF 2-OXOGLUTARATE DEHYDROGENASE COMPLEX, MITOCHONDRIAL"/>
    <property type="match status" value="1"/>
</dbReference>
<keyword evidence="16" id="KW-1185">Reference proteome</keyword>
<dbReference type="InterPro" id="IPR050537">
    <property type="entry name" value="2-oxoacid_dehydrogenase"/>
</dbReference>
<evidence type="ECO:0000256" key="6">
    <source>
        <dbReference type="ARBA" id="ARBA00022532"/>
    </source>
</evidence>
<dbReference type="InterPro" id="IPR006255">
    <property type="entry name" value="SucB"/>
</dbReference>
<dbReference type="Pfam" id="PF02817">
    <property type="entry name" value="E3_binding"/>
    <property type="match status" value="1"/>
</dbReference>
<dbReference type="InterPro" id="IPR036625">
    <property type="entry name" value="E3-bd_dom_sf"/>
</dbReference>
<reference evidence="15 16" key="1">
    <citation type="journal article" date="2013" name="Genome Announc.">
        <title>Draft Genome of Spiribacter salinus M19-40, an Abundant Gammaproteobacterium in Aquatic Hypersaline Environments.</title>
        <authorList>
            <person name="Leon M.J."/>
            <person name="Ghai R."/>
            <person name="Fernandez A.B."/>
            <person name="Sanchez-Porro C."/>
            <person name="Rodriguez-Valera F."/>
            <person name="Ventosa A."/>
        </authorList>
    </citation>
    <scope>NUCLEOTIDE SEQUENCE [LARGE SCALE GENOMIC DNA]</scope>
    <source>
        <strain evidence="15">M19-40</strain>
    </source>
</reference>
<comment type="pathway">
    <text evidence="2 11">Amino-acid degradation; L-lysine degradation via saccharopine pathway; glutaryl-CoA from L-lysine: step 6/6.</text>
</comment>
<feature type="region of interest" description="Disordered" evidence="12">
    <location>
        <begin position="163"/>
        <end position="210"/>
    </location>
</feature>
<dbReference type="Pfam" id="PF00198">
    <property type="entry name" value="2-oxoacid_dh"/>
    <property type="match status" value="1"/>
</dbReference>
<evidence type="ECO:0000313" key="15">
    <source>
        <dbReference type="EMBL" id="AGM40177.1"/>
    </source>
</evidence>
<dbReference type="OrthoDB" id="9805770at2"/>
<dbReference type="InterPro" id="IPR004167">
    <property type="entry name" value="PSBD"/>
</dbReference>
<comment type="cofactor">
    <cofactor evidence="11">
        <name>(R)-lipoate</name>
        <dbReference type="ChEBI" id="CHEBI:83088"/>
    </cofactor>
    <text evidence="11">Binds 1 lipoyl cofactor covalently.</text>
</comment>
<organism evidence="15 16">
    <name type="scientific">Spiribacter salinus M19-40</name>
    <dbReference type="NCBI Taxonomy" id="1260251"/>
    <lineage>
        <taxon>Bacteria</taxon>
        <taxon>Pseudomonadati</taxon>
        <taxon>Pseudomonadota</taxon>
        <taxon>Gammaproteobacteria</taxon>
        <taxon>Chromatiales</taxon>
        <taxon>Ectothiorhodospiraceae</taxon>
        <taxon>Spiribacter</taxon>
    </lineage>
</organism>
<name>R4VHS7_9GAMM</name>
<evidence type="ECO:0000256" key="9">
    <source>
        <dbReference type="ARBA" id="ARBA00023315"/>
    </source>
</evidence>
<dbReference type="PATRIC" id="fig|1260251.3.peg.76"/>
<evidence type="ECO:0000256" key="4">
    <source>
        <dbReference type="ARBA" id="ARBA00012945"/>
    </source>
</evidence>
<proteinExistence type="inferred from homology"/>
<dbReference type="Gene3D" id="4.10.320.10">
    <property type="entry name" value="E3-binding domain"/>
    <property type="match status" value="1"/>
</dbReference>
<dbReference type="PROSITE" id="PS50968">
    <property type="entry name" value="BIOTINYL_LIPOYL"/>
    <property type="match status" value="1"/>
</dbReference>